<keyword evidence="2" id="KW-1185">Reference proteome</keyword>
<protein>
    <submittedName>
        <fullName evidence="1">Uncharacterized protein</fullName>
    </submittedName>
</protein>
<accession>A0ABZ2IIS5</accession>
<name>A0ABZ2IIS5_9CAUL</name>
<sequence>MSAVLETCLARAHRTLKRPLLMIAVDPQHDGSYTLQFAHADLHRDHVAAMALDLMRSLADDINASACSDCPSCRARQHQLQFAIAALEATEAGPPQ</sequence>
<proteinExistence type="predicted"/>
<gene>
    <name evidence="1" type="ORF">V8J38_16515</name>
</gene>
<dbReference type="Proteomes" id="UP001363460">
    <property type="component" value="Chromosome"/>
</dbReference>
<evidence type="ECO:0000313" key="1">
    <source>
        <dbReference type="EMBL" id="WWT54830.1"/>
    </source>
</evidence>
<reference evidence="1 2" key="1">
    <citation type="submission" date="2024-02" db="EMBL/GenBank/DDBJ databases">
        <title>Distribution and functional of Brevundimonas-related endobacteria within Verticillium dahliae.</title>
        <authorList>
            <person name="Zeng H."/>
        </authorList>
    </citation>
    <scope>NUCLEOTIDE SEQUENCE [LARGE SCALE GENOMIC DNA]</scope>
    <source>
        <strain evidence="1 2">TRM 44200</strain>
    </source>
</reference>
<dbReference type="RefSeq" id="WP_338577239.1">
    <property type="nucleotide sequence ID" value="NZ_CP146369.1"/>
</dbReference>
<dbReference type="EMBL" id="CP146369">
    <property type="protein sequence ID" value="WWT54830.1"/>
    <property type="molecule type" value="Genomic_DNA"/>
</dbReference>
<evidence type="ECO:0000313" key="2">
    <source>
        <dbReference type="Proteomes" id="UP001363460"/>
    </source>
</evidence>
<organism evidence="1 2">
    <name type="scientific">Brevundimonas olei</name>
    <dbReference type="NCBI Taxonomy" id="657642"/>
    <lineage>
        <taxon>Bacteria</taxon>
        <taxon>Pseudomonadati</taxon>
        <taxon>Pseudomonadota</taxon>
        <taxon>Alphaproteobacteria</taxon>
        <taxon>Caulobacterales</taxon>
        <taxon>Caulobacteraceae</taxon>
        <taxon>Brevundimonas</taxon>
    </lineage>
</organism>